<comment type="similarity">
    <text evidence="2">Belongs to the oxygen-dependent FAD-linked oxidoreductase family.</text>
</comment>
<evidence type="ECO:0000313" key="9">
    <source>
        <dbReference type="Proteomes" id="UP000801864"/>
    </source>
</evidence>
<organism evidence="8 9">
    <name type="scientific">Trichoderma lentiforme</name>
    <dbReference type="NCBI Taxonomy" id="1567552"/>
    <lineage>
        <taxon>Eukaryota</taxon>
        <taxon>Fungi</taxon>
        <taxon>Dikarya</taxon>
        <taxon>Ascomycota</taxon>
        <taxon>Pezizomycotina</taxon>
        <taxon>Sordariomycetes</taxon>
        <taxon>Hypocreomycetidae</taxon>
        <taxon>Hypocreales</taxon>
        <taxon>Hypocreaceae</taxon>
        <taxon>Trichoderma</taxon>
    </lineage>
</organism>
<dbReference type="Gene3D" id="3.30.465.10">
    <property type="match status" value="1"/>
</dbReference>
<keyword evidence="6" id="KW-0732">Signal</keyword>
<dbReference type="EMBL" id="QLNT01000011">
    <property type="protein sequence ID" value="KAF3069922.1"/>
    <property type="molecule type" value="Genomic_DNA"/>
</dbReference>
<dbReference type="Pfam" id="PF01565">
    <property type="entry name" value="FAD_binding_4"/>
    <property type="match status" value="1"/>
</dbReference>
<dbReference type="Pfam" id="PF08031">
    <property type="entry name" value="BBE"/>
    <property type="match status" value="1"/>
</dbReference>
<protein>
    <submittedName>
        <fullName evidence="8">FAD-linked oxidoreductase</fullName>
    </submittedName>
</protein>
<name>A0A9P4XDZ4_9HYPO</name>
<comment type="cofactor">
    <cofactor evidence="1">
        <name>FAD</name>
        <dbReference type="ChEBI" id="CHEBI:57692"/>
    </cofactor>
</comment>
<evidence type="ECO:0000259" key="7">
    <source>
        <dbReference type="PROSITE" id="PS51387"/>
    </source>
</evidence>
<dbReference type="InterPro" id="IPR036318">
    <property type="entry name" value="FAD-bd_PCMH-like_sf"/>
</dbReference>
<dbReference type="PANTHER" id="PTHR42973">
    <property type="entry name" value="BINDING OXIDOREDUCTASE, PUTATIVE (AFU_ORTHOLOGUE AFUA_1G17690)-RELATED"/>
    <property type="match status" value="1"/>
</dbReference>
<dbReference type="Proteomes" id="UP000801864">
    <property type="component" value="Unassembled WGS sequence"/>
</dbReference>
<dbReference type="SUPFAM" id="SSF56176">
    <property type="entry name" value="FAD-binding/transporter-associated domain-like"/>
    <property type="match status" value="1"/>
</dbReference>
<dbReference type="GO" id="GO:0071949">
    <property type="term" value="F:FAD binding"/>
    <property type="evidence" value="ECO:0007669"/>
    <property type="project" value="InterPro"/>
</dbReference>
<dbReference type="InterPro" id="IPR012951">
    <property type="entry name" value="BBE"/>
</dbReference>
<feature type="signal peptide" evidence="6">
    <location>
        <begin position="1"/>
        <end position="25"/>
    </location>
</feature>
<dbReference type="PROSITE" id="PS51387">
    <property type="entry name" value="FAD_PCMH"/>
    <property type="match status" value="1"/>
</dbReference>
<keyword evidence="3" id="KW-0285">Flavoprotein</keyword>
<dbReference type="PANTHER" id="PTHR42973:SF39">
    <property type="entry name" value="FAD-BINDING PCMH-TYPE DOMAIN-CONTAINING PROTEIN"/>
    <property type="match status" value="1"/>
</dbReference>
<evidence type="ECO:0000256" key="6">
    <source>
        <dbReference type="SAM" id="SignalP"/>
    </source>
</evidence>
<dbReference type="InterPro" id="IPR050416">
    <property type="entry name" value="FAD-linked_Oxidoreductase"/>
</dbReference>
<dbReference type="InterPro" id="IPR016169">
    <property type="entry name" value="FAD-bd_PCMH_sub2"/>
</dbReference>
<feature type="chain" id="PRO_5040214842" evidence="6">
    <location>
        <begin position="26"/>
        <end position="612"/>
    </location>
</feature>
<dbReference type="Gene3D" id="3.40.462.20">
    <property type="match status" value="1"/>
</dbReference>
<reference evidence="8 9" key="1">
    <citation type="submission" date="2018-06" db="EMBL/GenBank/DDBJ databases">
        <title>Genome analysis of cellulolytic fungus Trichoderma lentiforme CFAM-422.</title>
        <authorList>
            <person name="Steindorff A.S."/>
            <person name="Formighieri E.F."/>
            <person name="Midorikawa G.E.O."/>
            <person name="Tamietti M.S."/>
            <person name="Ramos E.Z."/>
            <person name="Silva A.S."/>
            <person name="Bon E.P.S."/>
            <person name="Mendes T.D."/>
            <person name="Damaso M.C.T."/>
            <person name="Favaro L.C.L."/>
        </authorList>
    </citation>
    <scope>NUCLEOTIDE SEQUENCE [LARGE SCALE GENOMIC DNA]</scope>
    <source>
        <strain evidence="8 9">CFAM-422</strain>
    </source>
</reference>
<feature type="domain" description="FAD-binding PCMH-type" evidence="7">
    <location>
        <begin position="114"/>
        <end position="312"/>
    </location>
</feature>
<proteinExistence type="inferred from homology"/>
<keyword evidence="5" id="KW-0560">Oxidoreductase</keyword>
<evidence type="ECO:0000256" key="1">
    <source>
        <dbReference type="ARBA" id="ARBA00001974"/>
    </source>
</evidence>
<dbReference type="GO" id="GO:0016491">
    <property type="term" value="F:oxidoreductase activity"/>
    <property type="evidence" value="ECO:0007669"/>
    <property type="project" value="UniProtKB-KW"/>
</dbReference>
<dbReference type="InterPro" id="IPR006094">
    <property type="entry name" value="Oxid_FAD_bind_N"/>
</dbReference>
<evidence type="ECO:0000256" key="3">
    <source>
        <dbReference type="ARBA" id="ARBA00022630"/>
    </source>
</evidence>
<evidence type="ECO:0000256" key="5">
    <source>
        <dbReference type="ARBA" id="ARBA00023002"/>
    </source>
</evidence>
<accession>A0A9P4XDZ4</accession>
<comment type="caution">
    <text evidence="8">The sequence shown here is derived from an EMBL/GenBank/DDBJ whole genome shotgun (WGS) entry which is preliminary data.</text>
</comment>
<evidence type="ECO:0000256" key="4">
    <source>
        <dbReference type="ARBA" id="ARBA00022827"/>
    </source>
</evidence>
<sequence length="612" mass="64878">MVARKNLFTSLGAAVLAGLVQNAEADCKCFPGDSCWPSDAAWAALNKTTSGNLIRNVPVAAPCYPGAHQDDAACTDIKANWANSVFQAKFPTGFDFPHTWACDLPGRNSSSCSLGESAIYSINATTPEAISAGLKFAKEYNIRVTIKNTGHDFLGRSAGAGSLEIWTRYLGRSIQSQPPIVFHDVYAPTQSCAAVQKGGSSYWGGSSVQLGGMVTFDDVYPQAHQKGVVVVGGTCHSVGMTGGYLQGGGHGAAMHQYGLGTDQVLEYNVVLANGSTVLASPCSNPDLFQALRGGGPGTYGVVTSATVRTYPDTPMVGVVLLMSPQTGVDDLDTFLDAVTVWYQQTPALLAGGVQGYAAWVAWDGKSSLAPPSRMLEMITGVFNQTVDQVQSTMAPVMANLAPYKSRGLDVTLQLIPFPDYFSYTSALQNNSMAIGGGILMSSRFYEQKHLTAANTAAIRQMVNVTAGLPGQNTSVVVDITGGGAVVNAPPLTGVNPAYRRALLTNIVARNWDDVTPYADIAEARDDITFNKGKAQEVFAPSTGSYMNEGNYLDPDYLSNFYGDALPTLAATKKKYDPTSLFYCQTCVGSDSWAQQPDGHLCRAQTPSIGHVF</sequence>
<dbReference type="AlphaFoldDB" id="A0A9P4XDZ4"/>
<dbReference type="InterPro" id="IPR016166">
    <property type="entry name" value="FAD-bd_PCMH"/>
</dbReference>
<evidence type="ECO:0000313" key="8">
    <source>
        <dbReference type="EMBL" id="KAF3069922.1"/>
    </source>
</evidence>
<keyword evidence="4" id="KW-0274">FAD</keyword>
<keyword evidence="9" id="KW-1185">Reference proteome</keyword>
<gene>
    <name evidence="8" type="ORF">CFAM422_006834</name>
</gene>
<evidence type="ECO:0000256" key="2">
    <source>
        <dbReference type="ARBA" id="ARBA00005466"/>
    </source>
</evidence>